<sequence>MDVSRRERRIRRSTTLSAHAGRRRSRALAVAGVAALVVGLGTGTAGAVVNNASSIVDGSDNLVEVSQGDTSIVGVPPLDSSPLSREFFHSGYAEARISGPSAGSMTGSKMSFGYQVGYPIALGGATVQLNTPGLGFESEGTGAIVFGELLGEPDLEIGLESRNMLAGDIIPQQNLIFELEPGGITEVPVVDGKEFDGSVAKIRIGNIHGSVSGAIGPVTLRPYAKVELASGDIVMTYGAPVPI</sequence>
<comment type="caution">
    <text evidence="2">The sequence shown here is derived from an EMBL/GenBank/DDBJ whole genome shotgun (WGS) entry which is preliminary data.</text>
</comment>
<gene>
    <name evidence="2" type="ORF">ACFSJG_16195</name>
</gene>
<dbReference type="InterPro" id="IPR036435">
    <property type="entry name" value="Leukocidin/porin_MspA_sf"/>
</dbReference>
<evidence type="ECO:0000313" key="3">
    <source>
        <dbReference type="Proteomes" id="UP001597286"/>
    </source>
</evidence>
<dbReference type="Gene3D" id="2.60.40.1650">
    <property type="entry name" value="Porin MspA (Ig-like beta-sandwich domain)"/>
    <property type="match status" value="1"/>
</dbReference>
<dbReference type="Pfam" id="PF09203">
    <property type="entry name" value="MspA"/>
    <property type="match status" value="1"/>
</dbReference>
<proteinExistence type="predicted"/>
<evidence type="ECO:0000256" key="1">
    <source>
        <dbReference type="ARBA" id="ARBA00022729"/>
    </source>
</evidence>
<dbReference type="Proteomes" id="UP001597286">
    <property type="component" value="Unassembled WGS sequence"/>
</dbReference>
<dbReference type="SUPFAM" id="SSF56959">
    <property type="entry name" value="Leukocidin-like"/>
    <property type="match status" value="1"/>
</dbReference>
<reference evidence="3" key="1">
    <citation type="journal article" date="2019" name="Int. J. Syst. Evol. Microbiol.">
        <title>The Global Catalogue of Microorganisms (GCM) 10K type strain sequencing project: providing services to taxonomists for standard genome sequencing and annotation.</title>
        <authorList>
            <consortium name="The Broad Institute Genomics Platform"/>
            <consortium name="The Broad Institute Genome Sequencing Center for Infectious Disease"/>
            <person name="Wu L."/>
            <person name="Ma J."/>
        </authorList>
    </citation>
    <scope>NUCLEOTIDE SEQUENCE [LARGE SCALE GENOMIC DNA]</scope>
    <source>
        <strain evidence="3">DT72</strain>
    </source>
</reference>
<organism evidence="2 3">
    <name type="scientific">Rhodococcus gannanensis</name>
    <dbReference type="NCBI Taxonomy" id="1960308"/>
    <lineage>
        <taxon>Bacteria</taxon>
        <taxon>Bacillati</taxon>
        <taxon>Actinomycetota</taxon>
        <taxon>Actinomycetes</taxon>
        <taxon>Mycobacteriales</taxon>
        <taxon>Nocardiaceae</taxon>
        <taxon>Rhodococcus</taxon>
    </lineage>
</organism>
<dbReference type="EMBL" id="JBHUFB010000012">
    <property type="protein sequence ID" value="MFD1813761.1"/>
    <property type="molecule type" value="Genomic_DNA"/>
</dbReference>
<dbReference type="RefSeq" id="WP_378486255.1">
    <property type="nucleotide sequence ID" value="NZ_JBHUFB010000012.1"/>
</dbReference>
<dbReference type="InterPro" id="IPR015286">
    <property type="entry name" value="Porin_fam_mycobact-type"/>
</dbReference>
<dbReference type="Gene3D" id="2.10.300.10">
    <property type="entry name" value="Porin MspA ribbon domain"/>
    <property type="match status" value="1"/>
</dbReference>
<protein>
    <submittedName>
        <fullName evidence="2">MspA family porin</fullName>
    </submittedName>
</protein>
<evidence type="ECO:0000313" key="2">
    <source>
        <dbReference type="EMBL" id="MFD1813761.1"/>
    </source>
</evidence>
<accession>A0ABW4P6W4</accession>
<keyword evidence="3" id="KW-1185">Reference proteome</keyword>
<name>A0ABW4P6W4_9NOCA</name>
<keyword evidence="1" id="KW-0732">Signal</keyword>